<gene>
    <name evidence="1" type="ORF">NE686_18030</name>
</gene>
<dbReference type="Proteomes" id="UP001524478">
    <property type="component" value="Unassembled WGS sequence"/>
</dbReference>
<evidence type="ECO:0000313" key="2">
    <source>
        <dbReference type="Proteomes" id="UP001524478"/>
    </source>
</evidence>
<reference evidence="1 2" key="1">
    <citation type="submission" date="2022-06" db="EMBL/GenBank/DDBJ databases">
        <title>Isolation of gut microbiota from human fecal samples.</title>
        <authorList>
            <person name="Pamer E.G."/>
            <person name="Barat B."/>
            <person name="Waligurski E."/>
            <person name="Medina S."/>
            <person name="Paddock L."/>
            <person name="Mostad J."/>
        </authorList>
    </citation>
    <scope>NUCLEOTIDE SEQUENCE [LARGE SCALE GENOMIC DNA]</scope>
    <source>
        <strain evidence="1 2">DFI.7.95</strain>
    </source>
</reference>
<proteinExistence type="predicted"/>
<comment type="caution">
    <text evidence="1">The sequence shown here is derived from an EMBL/GenBank/DDBJ whole genome shotgun (WGS) entry which is preliminary data.</text>
</comment>
<protein>
    <submittedName>
        <fullName evidence="1">Uncharacterized protein</fullName>
    </submittedName>
</protein>
<dbReference type="EMBL" id="JANGAC010000017">
    <property type="protein sequence ID" value="MCQ4925005.1"/>
    <property type="molecule type" value="Genomic_DNA"/>
</dbReference>
<dbReference type="RefSeq" id="WP_256312597.1">
    <property type="nucleotide sequence ID" value="NZ_JANGAC010000017.1"/>
</dbReference>
<name>A0ABT1SFF6_9FIRM</name>
<organism evidence="1 2">
    <name type="scientific">Tissierella carlieri</name>
    <dbReference type="NCBI Taxonomy" id="689904"/>
    <lineage>
        <taxon>Bacteria</taxon>
        <taxon>Bacillati</taxon>
        <taxon>Bacillota</taxon>
        <taxon>Tissierellia</taxon>
        <taxon>Tissierellales</taxon>
        <taxon>Tissierellaceae</taxon>
        <taxon>Tissierella</taxon>
    </lineage>
</organism>
<accession>A0ABT1SFF6</accession>
<keyword evidence="2" id="KW-1185">Reference proteome</keyword>
<sequence length="125" mass="14729">MLIAECINDYFFNGELVVNIYDAGETGKSQRRITEFVFTADDLNKLLADLINLLRIVQTGNFIHFIEVNRMEKKYDATYKFGNTTVHVVSPPPMSEEEKEKILDEFHRTAFKIWQRIYREEKSKC</sequence>
<evidence type="ECO:0000313" key="1">
    <source>
        <dbReference type="EMBL" id="MCQ4925005.1"/>
    </source>
</evidence>